<reference evidence="2" key="1">
    <citation type="journal article" date="2019" name="Int. J. Syst. Evol. Microbiol.">
        <title>The Global Catalogue of Microorganisms (GCM) 10K type strain sequencing project: providing services to taxonomists for standard genome sequencing and annotation.</title>
        <authorList>
            <consortium name="The Broad Institute Genomics Platform"/>
            <consortium name="The Broad Institute Genome Sequencing Center for Infectious Disease"/>
            <person name="Wu L."/>
            <person name="Ma J."/>
        </authorList>
    </citation>
    <scope>NUCLEOTIDE SEQUENCE [LARGE SCALE GENOMIC DNA]</scope>
    <source>
        <strain evidence="2">CGMCC 1.13718</strain>
    </source>
</reference>
<sequence>MIYTVTPIRENFLRKARETGLDDLEQPVRQIVAEGGEPCRDALRRARPGEKILLASYCPFTRPGPYREYGPVFVLAQAEEKPAARIELPLPNNSAGDYWKAGAQLVLRAYSAEEDIAAAQLVTPEQIEEKVAEYFAREHIDFALLRFAAYGCYALRLDRAMGNR</sequence>
<dbReference type="InterPro" id="IPR009593">
    <property type="entry name" value="DUF1203"/>
</dbReference>
<evidence type="ECO:0000313" key="2">
    <source>
        <dbReference type="Proteomes" id="UP001596425"/>
    </source>
</evidence>
<organism evidence="1 2">
    <name type="scientific">Microbulbifer taiwanensis</name>
    <dbReference type="NCBI Taxonomy" id="986746"/>
    <lineage>
        <taxon>Bacteria</taxon>
        <taxon>Pseudomonadati</taxon>
        <taxon>Pseudomonadota</taxon>
        <taxon>Gammaproteobacteria</taxon>
        <taxon>Cellvibrionales</taxon>
        <taxon>Microbulbiferaceae</taxon>
        <taxon>Microbulbifer</taxon>
    </lineage>
</organism>
<dbReference type="Pfam" id="PF06718">
    <property type="entry name" value="DUF1203"/>
    <property type="match status" value="1"/>
</dbReference>
<dbReference type="PIRSF" id="PIRSF034110">
    <property type="entry name" value="DUF1203"/>
    <property type="match status" value="1"/>
</dbReference>
<name>A0ABW1YNE8_9GAMM</name>
<comment type="caution">
    <text evidence="1">The sequence shown here is derived from an EMBL/GenBank/DDBJ whole genome shotgun (WGS) entry which is preliminary data.</text>
</comment>
<gene>
    <name evidence="1" type="ORF">ACFQBM_13235</name>
</gene>
<dbReference type="Proteomes" id="UP001596425">
    <property type="component" value="Unassembled WGS sequence"/>
</dbReference>
<protein>
    <submittedName>
        <fullName evidence="1">DUF1203 domain-containing protein</fullName>
    </submittedName>
</protein>
<proteinExistence type="predicted"/>
<accession>A0ABW1YNE8</accession>
<keyword evidence="2" id="KW-1185">Reference proteome</keyword>
<evidence type="ECO:0000313" key="1">
    <source>
        <dbReference type="EMBL" id="MFC6634257.1"/>
    </source>
</evidence>
<dbReference type="EMBL" id="JBHSVR010000001">
    <property type="protein sequence ID" value="MFC6634257.1"/>
    <property type="molecule type" value="Genomic_DNA"/>
</dbReference>
<dbReference type="RefSeq" id="WP_193189778.1">
    <property type="nucleotide sequence ID" value="NZ_JACZFR010000009.1"/>
</dbReference>